<accession>A0ABT9S5T4</accession>
<feature type="chain" id="PRO_5047335716" description="Carboxypeptidase regulatory-like domain-containing protein" evidence="1">
    <location>
        <begin position="30"/>
        <end position="195"/>
    </location>
</feature>
<evidence type="ECO:0000256" key="1">
    <source>
        <dbReference type="SAM" id="SignalP"/>
    </source>
</evidence>
<dbReference type="Proteomes" id="UP001226867">
    <property type="component" value="Unassembled WGS sequence"/>
</dbReference>
<evidence type="ECO:0000313" key="2">
    <source>
        <dbReference type="EMBL" id="MDP9899726.1"/>
    </source>
</evidence>
<sequence length="195" mass="20271">MKSFRLSRPLAALAFGGMVFLGALEPAQAVSNPPIRMVDGIEVMCGGHNKAEMAFMEMVAPRWAATLEFAVSRGARGAFPSDVRVSVRDKYTGRPVLATVADGPMLVARLDPGTYDVEATVSGLTITHTITVFDGAATRTVFQWPSNFDFIAAAAAEGATLQAAGRPATTATALKTVGVAAVRGRQAAATGVDAD</sequence>
<dbReference type="RefSeq" id="WP_307689543.1">
    <property type="nucleotide sequence ID" value="NZ_JAUSRO010000005.1"/>
</dbReference>
<feature type="signal peptide" evidence="1">
    <location>
        <begin position="1"/>
        <end position="29"/>
    </location>
</feature>
<reference evidence="2 3" key="1">
    <citation type="submission" date="2023-07" db="EMBL/GenBank/DDBJ databases">
        <title>Sorghum-associated microbial communities from plants grown in Nebraska, USA.</title>
        <authorList>
            <person name="Schachtman D."/>
        </authorList>
    </citation>
    <scope>NUCLEOTIDE SEQUENCE [LARGE SCALE GENOMIC DNA]</scope>
    <source>
        <strain evidence="2 3">DS1607</strain>
    </source>
</reference>
<keyword evidence="3" id="KW-1185">Reference proteome</keyword>
<gene>
    <name evidence="2" type="ORF">J2W36_001977</name>
</gene>
<organism evidence="2 3">
    <name type="scientific">Variovorax ginsengisoli</name>
    <dbReference type="NCBI Taxonomy" id="363844"/>
    <lineage>
        <taxon>Bacteria</taxon>
        <taxon>Pseudomonadati</taxon>
        <taxon>Pseudomonadota</taxon>
        <taxon>Betaproteobacteria</taxon>
        <taxon>Burkholderiales</taxon>
        <taxon>Comamonadaceae</taxon>
        <taxon>Variovorax</taxon>
    </lineage>
</organism>
<evidence type="ECO:0008006" key="4">
    <source>
        <dbReference type="Google" id="ProtNLM"/>
    </source>
</evidence>
<dbReference type="EMBL" id="JAUSRO010000005">
    <property type="protein sequence ID" value="MDP9899726.1"/>
    <property type="molecule type" value="Genomic_DNA"/>
</dbReference>
<evidence type="ECO:0000313" key="3">
    <source>
        <dbReference type="Proteomes" id="UP001226867"/>
    </source>
</evidence>
<name>A0ABT9S5T4_9BURK</name>
<proteinExistence type="predicted"/>
<comment type="caution">
    <text evidence="2">The sequence shown here is derived from an EMBL/GenBank/DDBJ whole genome shotgun (WGS) entry which is preliminary data.</text>
</comment>
<keyword evidence="1" id="KW-0732">Signal</keyword>
<protein>
    <recommendedName>
        <fullName evidence="4">Carboxypeptidase regulatory-like domain-containing protein</fullName>
    </recommendedName>
</protein>